<gene>
    <name evidence="2" type="ORF">NEMVEDRAFT_v1g246422</name>
</gene>
<name>A7SNQ4_NEMVE</name>
<dbReference type="AlphaFoldDB" id="A7SNQ4"/>
<proteinExistence type="predicted"/>
<reference evidence="2 3" key="1">
    <citation type="journal article" date="2007" name="Science">
        <title>Sea anemone genome reveals ancestral eumetazoan gene repertoire and genomic organization.</title>
        <authorList>
            <person name="Putnam N.H."/>
            <person name="Srivastava M."/>
            <person name="Hellsten U."/>
            <person name="Dirks B."/>
            <person name="Chapman J."/>
            <person name="Salamov A."/>
            <person name="Terry A."/>
            <person name="Shapiro H."/>
            <person name="Lindquist E."/>
            <person name="Kapitonov V.V."/>
            <person name="Jurka J."/>
            <person name="Genikhovich G."/>
            <person name="Grigoriev I.V."/>
            <person name="Lucas S.M."/>
            <person name="Steele R.E."/>
            <person name="Finnerty J.R."/>
            <person name="Technau U."/>
            <person name="Martindale M.Q."/>
            <person name="Rokhsar D.S."/>
        </authorList>
    </citation>
    <scope>NUCLEOTIDE SEQUENCE [LARGE SCALE GENOMIC DNA]</scope>
    <source>
        <strain evidence="3">CH2 X CH6</strain>
    </source>
</reference>
<evidence type="ECO:0000259" key="1">
    <source>
        <dbReference type="Pfam" id="PF00582"/>
    </source>
</evidence>
<dbReference type="InterPro" id="IPR006016">
    <property type="entry name" value="UspA"/>
</dbReference>
<protein>
    <recommendedName>
        <fullName evidence="1">UspA domain-containing protein</fullName>
    </recommendedName>
</protein>
<evidence type="ECO:0000313" key="2">
    <source>
        <dbReference type="EMBL" id="EDO34657.1"/>
    </source>
</evidence>
<accession>A7SNQ4</accession>
<dbReference type="eggNOG" id="ENOG502RXWD">
    <property type="taxonomic scope" value="Eukaryota"/>
</dbReference>
<keyword evidence="3" id="KW-1185">Reference proteome</keyword>
<dbReference type="OrthoDB" id="843225at2759"/>
<dbReference type="KEGG" id="nve:5506008"/>
<dbReference type="EMBL" id="DS469723">
    <property type="protein sequence ID" value="EDO34657.1"/>
    <property type="molecule type" value="Genomic_DNA"/>
</dbReference>
<dbReference type="OMA" id="IHANDFA"/>
<dbReference type="InterPro" id="IPR006015">
    <property type="entry name" value="Universal_stress_UspA"/>
</dbReference>
<dbReference type="CDD" id="cd23659">
    <property type="entry name" value="USP_At3g01520-like"/>
    <property type="match status" value="1"/>
</dbReference>
<organism evidence="2 3">
    <name type="scientific">Nematostella vectensis</name>
    <name type="common">Starlet sea anemone</name>
    <dbReference type="NCBI Taxonomy" id="45351"/>
    <lineage>
        <taxon>Eukaryota</taxon>
        <taxon>Metazoa</taxon>
        <taxon>Cnidaria</taxon>
        <taxon>Anthozoa</taxon>
        <taxon>Hexacorallia</taxon>
        <taxon>Actiniaria</taxon>
        <taxon>Edwardsiidae</taxon>
        <taxon>Nematostella</taxon>
    </lineage>
</organism>
<dbReference type="PANTHER" id="PTHR46989:SF3">
    <property type="entry name" value="USPA DOMAIN-CONTAINING PROTEIN"/>
    <property type="match status" value="1"/>
</dbReference>
<dbReference type="PhylomeDB" id="A7SNQ4"/>
<dbReference type="InterPro" id="IPR014729">
    <property type="entry name" value="Rossmann-like_a/b/a_fold"/>
</dbReference>
<dbReference type="PANTHER" id="PTHR46989">
    <property type="entry name" value="USP DOMAIN-CONTAINING PROTEIN"/>
    <property type="match status" value="1"/>
</dbReference>
<dbReference type="Gene3D" id="3.40.50.620">
    <property type="entry name" value="HUPs"/>
    <property type="match status" value="1"/>
</dbReference>
<feature type="domain" description="UspA" evidence="1">
    <location>
        <begin position="9"/>
        <end position="152"/>
    </location>
</feature>
<dbReference type="InParanoid" id="A7SNQ4"/>
<dbReference type="SUPFAM" id="SSF52402">
    <property type="entry name" value="Adenine nucleotide alpha hydrolases-like"/>
    <property type="match status" value="1"/>
</dbReference>
<dbReference type="Pfam" id="PF00582">
    <property type="entry name" value="Usp"/>
    <property type="match status" value="1"/>
</dbReference>
<dbReference type="HOGENOM" id="CLU_049301_9_2_1"/>
<dbReference type="Proteomes" id="UP000001593">
    <property type="component" value="Unassembled WGS sequence"/>
</dbReference>
<dbReference type="STRING" id="45351.A7SNQ4"/>
<evidence type="ECO:0000313" key="3">
    <source>
        <dbReference type="Proteomes" id="UP000001593"/>
    </source>
</evidence>
<sequence>MSEEPKKSRVVIAVDGSEHSDRAFDFYSKSMHRKDDEVLLIHANDFADRHTQEHHHNVATVESLDRWLERCTKESKKLLSSFEKKCKENKFNCKLFTKIGKPGEVICEFMEEKNADQIVLGCRGQDTLRRTLMGSVSDYCIRHATKPVTVVPPPNRESHGFINRANNAD</sequence>
<dbReference type="PRINTS" id="PR01438">
    <property type="entry name" value="UNVRSLSTRESS"/>
</dbReference>